<dbReference type="Proteomes" id="UP000177416">
    <property type="component" value="Unassembled WGS sequence"/>
</dbReference>
<protein>
    <recommendedName>
        <fullName evidence="3">Addiction module toxin RelE</fullName>
    </recommendedName>
</protein>
<evidence type="ECO:0008006" key="3">
    <source>
        <dbReference type="Google" id="ProtNLM"/>
    </source>
</evidence>
<organism evidence="1 2">
    <name type="scientific">Candidatus Gottesmanbacteria bacterium RIFCSPHIGHO2_01_FULL_46_14</name>
    <dbReference type="NCBI Taxonomy" id="1798380"/>
    <lineage>
        <taxon>Bacteria</taxon>
        <taxon>Candidatus Gottesmaniibacteriota</taxon>
    </lineage>
</organism>
<name>A0A1F5ZKG2_9BACT</name>
<evidence type="ECO:0000313" key="1">
    <source>
        <dbReference type="EMBL" id="OGG12891.1"/>
    </source>
</evidence>
<dbReference type="Pfam" id="PF05973">
    <property type="entry name" value="Gp49"/>
    <property type="match status" value="1"/>
</dbReference>
<sequence length="118" mass="13650">MTAEYTVYYFVSPSGDNPVSDFLDSLSEQQQAKILRLFQYIKLYGLSVILPHTKKLTGTPLWEIRILGKDNLRVLYAVPLQNTVLLLHGFIKKNQKTPAKELQTALVRYDQWKNATRH</sequence>
<dbReference type="InterPro" id="IPR009241">
    <property type="entry name" value="HigB-like"/>
</dbReference>
<proteinExistence type="predicted"/>
<comment type="caution">
    <text evidence="1">The sequence shown here is derived from an EMBL/GenBank/DDBJ whole genome shotgun (WGS) entry which is preliminary data.</text>
</comment>
<accession>A0A1F5ZKG2</accession>
<reference evidence="1 2" key="1">
    <citation type="journal article" date="2016" name="Nat. Commun.">
        <title>Thousands of microbial genomes shed light on interconnected biogeochemical processes in an aquifer system.</title>
        <authorList>
            <person name="Anantharaman K."/>
            <person name="Brown C.T."/>
            <person name="Hug L.A."/>
            <person name="Sharon I."/>
            <person name="Castelle C.J."/>
            <person name="Probst A.J."/>
            <person name="Thomas B.C."/>
            <person name="Singh A."/>
            <person name="Wilkins M.J."/>
            <person name="Karaoz U."/>
            <person name="Brodie E.L."/>
            <person name="Williams K.H."/>
            <person name="Hubbard S.S."/>
            <person name="Banfield J.F."/>
        </authorList>
    </citation>
    <scope>NUCLEOTIDE SEQUENCE [LARGE SCALE GENOMIC DNA]</scope>
</reference>
<dbReference type="EMBL" id="MFJJ01000053">
    <property type="protein sequence ID" value="OGG12891.1"/>
    <property type="molecule type" value="Genomic_DNA"/>
</dbReference>
<evidence type="ECO:0000313" key="2">
    <source>
        <dbReference type="Proteomes" id="UP000177416"/>
    </source>
</evidence>
<dbReference type="AlphaFoldDB" id="A0A1F5ZKG2"/>
<gene>
    <name evidence="1" type="ORF">A2875_04560</name>
</gene>